<accession>A0A368KRJ2</accession>
<dbReference type="Pfam" id="PF12728">
    <property type="entry name" value="HTH_17"/>
    <property type="match status" value="1"/>
</dbReference>
<sequence>MTMESLEWSRGMVSVKELANILGVSSKTVYAMVEEDRIPCYRIGCGRGTLRFDVEEVKRSLKRQAPTRLEPLQRTPRKHLL</sequence>
<protein>
    <submittedName>
        <fullName evidence="2">DNA-binding protein</fullName>
    </submittedName>
</protein>
<dbReference type="InterPro" id="IPR010093">
    <property type="entry name" value="SinI_DNA-bd"/>
</dbReference>
<keyword evidence="2" id="KW-0238">DNA-binding</keyword>
<dbReference type="Gene3D" id="1.10.10.10">
    <property type="entry name" value="Winged helix-like DNA-binding domain superfamily/Winged helix DNA-binding domain"/>
    <property type="match status" value="1"/>
</dbReference>
<dbReference type="GO" id="GO:0003677">
    <property type="term" value="F:DNA binding"/>
    <property type="evidence" value="ECO:0007669"/>
    <property type="project" value="UniProtKB-KW"/>
</dbReference>
<evidence type="ECO:0000313" key="2">
    <source>
        <dbReference type="EMBL" id="RCS49474.1"/>
    </source>
</evidence>
<dbReference type="Proteomes" id="UP000253562">
    <property type="component" value="Unassembled WGS sequence"/>
</dbReference>
<organism evidence="2 3">
    <name type="scientific">Bremerella cremea</name>
    <dbReference type="NCBI Taxonomy" id="1031537"/>
    <lineage>
        <taxon>Bacteria</taxon>
        <taxon>Pseudomonadati</taxon>
        <taxon>Planctomycetota</taxon>
        <taxon>Planctomycetia</taxon>
        <taxon>Pirellulales</taxon>
        <taxon>Pirellulaceae</taxon>
        <taxon>Bremerella</taxon>
    </lineage>
</organism>
<dbReference type="AlphaFoldDB" id="A0A368KRJ2"/>
<dbReference type="InterPro" id="IPR041657">
    <property type="entry name" value="HTH_17"/>
</dbReference>
<dbReference type="NCBIfam" id="TIGR01764">
    <property type="entry name" value="excise"/>
    <property type="match status" value="1"/>
</dbReference>
<dbReference type="SUPFAM" id="SSF46955">
    <property type="entry name" value="Putative DNA-binding domain"/>
    <property type="match status" value="1"/>
</dbReference>
<gene>
    <name evidence="2" type="ORF">DTL42_13195</name>
</gene>
<evidence type="ECO:0000313" key="3">
    <source>
        <dbReference type="Proteomes" id="UP000253562"/>
    </source>
</evidence>
<proteinExistence type="predicted"/>
<dbReference type="EMBL" id="QPEX01000024">
    <property type="protein sequence ID" value="RCS49474.1"/>
    <property type="molecule type" value="Genomic_DNA"/>
</dbReference>
<evidence type="ECO:0000259" key="1">
    <source>
        <dbReference type="Pfam" id="PF12728"/>
    </source>
</evidence>
<comment type="caution">
    <text evidence="2">The sequence shown here is derived from an EMBL/GenBank/DDBJ whole genome shotgun (WGS) entry which is preliminary data.</text>
</comment>
<name>A0A368KRJ2_9BACT</name>
<reference evidence="2 3" key="1">
    <citation type="submission" date="2018-07" db="EMBL/GenBank/DDBJ databases">
        <title>Comparative genomes isolates from brazilian mangrove.</title>
        <authorList>
            <person name="De Araujo J.E."/>
            <person name="Taketani R.G."/>
            <person name="Silva M.C.P."/>
            <person name="Lourenco M.V."/>
            <person name="Oliveira V.M."/>
            <person name="Andreote F.D."/>
        </authorList>
    </citation>
    <scope>NUCLEOTIDE SEQUENCE [LARGE SCALE GENOMIC DNA]</scope>
    <source>
        <strain evidence="2 3">HEX PRIS-MGV</strain>
    </source>
</reference>
<dbReference type="InterPro" id="IPR036388">
    <property type="entry name" value="WH-like_DNA-bd_sf"/>
</dbReference>
<dbReference type="InterPro" id="IPR009061">
    <property type="entry name" value="DNA-bd_dom_put_sf"/>
</dbReference>
<feature type="domain" description="Helix-turn-helix" evidence="1">
    <location>
        <begin position="13"/>
        <end position="64"/>
    </location>
</feature>